<sequence length="1278" mass="134537">MTTPMRRRLRLARRGLWYAAAVALVLAALVVGTLSQVLPLAERHPERIAAWLSERAGRPVAFDRVETQWTRRGPLLRLDGLRIGEGSHAFTIGDAEMLVSQYAGLLPGRSFTELRLRGLDLTLERGEDGRWQVRGLPGQQQSGGDPFAALEGLGELQVIGGKLAIIAPGLQIDARLPRVDVRLRVEGDRVRAGMRAWMRVGKSPLQAAFDFDRARGDGRAYVAARQVDLAVWAPLLHVAGVAAESGHGRGEAWAQLRDHRVAALTVDAALDAITLRGAALADGSVPRAGFEHLRTRAQWRAIPGGWRMDAPQLRIGTGAAVQALDGLVLAGGERNALLARRIDAGPLLAVAALSDRTAPGLRQWIAAAKPQARASNLVFAAARNGGMRASVRIDGLGFEAVGNAPGLSGLAGTLRGDGDGFALALDPKAPFRFNWPRGFGVVHAASLDGTIAGWREGAGWRVGTPGLRIRGTGFGVDVRGGLWFQGDGTRPWIDLAAQIEPTAVTAAKGFWIHHLMSPHTVRWLDQALVGGRLENGLALVSGDLDDWPFRNHDGRFEARARIRDATLKFQADWPAAEHVDADLAFIADGFSVAGKGVLAGVGIRHFDAGIEHFGKADLTVQAQGGGDASTLLGLLRQSPLQKEHRETLDNLEASGLAAVTFNLDLPLHAAGGASKLGGTVALAGARLREKRWKLAFEDVRGRAEYGNRGFAAERLAVRHGGQPGRLSLRAGDYARDRRQAFEAELEASLPADELLARVPELAWLKPYVAGRSQWTAMVAIPRTTAAAAAAPSRLQLRSSLVGTALSLPAPLRKGADAALPASIDTALPVGSGEVRVALGKRMALRARSAAQTGVRAVLGSDSVAEAPPASGLIVTGRAPELDALDWIAVAKGGDPAGEGSGGDLKLRRIDVVAERLLLLGAAFPVTRLQLAPTPGALVAQVQGEALSGSVRVPDPDGATISGDFARVHWRSAAPPGADSAIAPANPRAEADTIDPAKVPPLAFDIAELRVGDAALGSATLRTQPLALGMRIAQLQTRAPRQRIDVSGDWLGRGSAQRTRLDLGIDSDDFGALLDGFGYGGQLNDGEGHASLAATWPGSPAAFALATLDGTLKLDARDGQLVELEPGAGRVLGLLSIAQLPRRLTLDFRDLFSKGFAFDKLAGNVRIAAGKASTDDLLIDGPAAEIRIHGNANLRAQTFNQTIEVLPRAGNLLAVAGAIAGGPVGAAIGAAANAVLRKPLGQLAAKTYRVTGPWKDPKVEVISREQSRITAAQDRPPAG</sequence>
<dbReference type="PANTHER" id="PTHR38690:SF1">
    <property type="entry name" value="PROTEASE"/>
    <property type="match status" value="1"/>
</dbReference>
<organism evidence="2 3">
    <name type="scientific">Cognatiluteimonas sedimenti</name>
    <dbReference type="NCBI Taxonomy" id="2927791"/>
    <lineage>
        <taxon>Bacteria</taxon>
        <taxon>Pseudomonadati</taxon>
        <taxon>Pseudomonadota</taxon>
        <taxon>Gammaproteobacteria</taxon>
        <taxon>Lysobacterales</taxon>
        <taxon>Lysobacteraceae</taxon>
        <taxon>Cognatiluteimonas</taxon>
    </lineage>
</organism>
<dbReference type="InterPro" id="IPR011836">
    <property type="entry name" value="YhdP"/>
</dbReference>
<keyword evidence="3" id="KW-1185">Reference proteome</keyword>
<dbReference type="InterPro" id="IPR025263">
    <property type="entry name" value="YhdP_central"/>
</dbReference>
<name>A0ABT0A4V4_9GAMM</name>
<gene>
    <name evidence="2" type="ORF">MQC88_08645</name>
</gene>
<feature type="domain" description="YhdP central" evidence="1">
    <location>
        <begin position="9"/>
        <end position="1258"/>
    </location>
</feature>
<dbReference type="NCBIfam" id="TIGR02099">
    <property type="entry name" value="YhdP family protein"/>
    <property type="match status" value="1"/>
</dbReference>
<evidence type="ECO:0000259" key="1">
    <source>
        <dbReference type="Pfam" id="PF13116"/>
    </source>
</evidence>
<evidence type="ECO:0000313" key="2">
    <source>
        <dbReference type="EMBL" id="MCJ0826023.1"/>
    </source>
</evidence>
<comment type="caution">
    <text evidence="2">The sequence shown here is derived from an EMBL/GenBank/DDBJ whole genome shotgun (WGS) entry which is preliminary data.</text>
</comment>
<proteinExistence type="predicted"/>
<evidence type="ECO:0000313" key="3">
    <source>
        <dbReference type="Proteomes" id="UP001165423"/>
    </source>
</evidence>
<reference evidence="2 3" key="1">
    <citation type="submission" date="2022-03" db="EMBL/GenBank/DDBJ databases">
        <title>Luteimonas soily sp. nov., a novel bacterium isolated from the soil.</title>
        <authorList>
            <person name="Zhang X."/>
        </authorList>
    </citation>
    <scope>NUCLEOTIDE SEQUENCE [LARGE SCALE GENOMIC DNA]</scope>
    <source>
        <strain evidence="2 3">50</strain>
    </source>
</reference>
<dbReference type="RefSeq" id="WP_243321083.1">
    <property type="nucleotide sequence ID" value="NZ_JALGCL010000002.1"/>
</dbReference>
<dbReference type="Pfam" id="PF13116">
    <property type="entry name" value="YhdP"/>
    <property type="match status" value="1"/>
</dbReference>
<dbReference type="Proteomes" id="UP001165423">
    <property type="component" value="Unassembled WGS sequence"/>
</dbReference>
<dbReference type="EMBL" id="JALGCL010000002">
    <property type="protein sequence ID" value="MCJ0826023.1"/>
    <property type="molecule type" value="Genomic_DNA"/>
</dbReference>
<dbReference type="PANTHER" id="PTHR38690">
    <property type="entry name" value="PROTEASE-RELATED"/>
    <property type="match status" value="1"/>
</dbReference>
<protein>
    <submittedName>
        <fullName evidence="2">TIGR02099 family protein</fullName>
    </submittedName>
</protein>
<accession>A0ABT0A4V4</accession>